<protein>
    <submittedName>
        <fullName evidence="1">Uncharacterized protein</fullName>
    </submittedName>
</protein>
<dbReference type="EMBL" id="AEJB01000555">
    <property type="protein sequence ID" value="ELP63029.1"/>
    <property type="molecule type" value="Genomic_DNA"/>
</dbReference>
<dbReference type="Proteomes" id="UP000010931">
    <property type="component" value="Unassembled WGS sequence"/>
</dbReference>
<dbReference type="AlphaFoldDB" id="L7EVX8"/>
<accession>L7EVX8</accession>
<dbReference type="GeneID" id="97403962"/>
<gene>
    <name evidence="1" type="ORF">STRTUCAR8_10021</name>
</gene>
<organism evidence="1 2">
    <name type="scientific">Streptomyces turgidiscabies (strain Car8)</name>
    <dbReference type="NCBI Taxonomy" id="698760"/>
    <lineage>
        <taxon>Bacteria</taxon>
        <taxon>Bacillati</taxon>
        <taxon>Actinomycetota</taxon>
        <taxon>Actinomycetes</taxon>
        <taxon>Kitasatosporales</taxon>
        <taxon>Streptomycetaceae</taxon>
        <taxon>Streptomyces</taxon>
    </lineage>
</organism>
<comment type="caution">
    <text evidence="1">The sequence shown here is derived from an EMBL/GenBank/DDBJ whole genome shotgun (WGS) entry which is preliminary data.</text>
</comment>
<name>L7EVX8_STRT8</name>
<reference evidence="1 2" key="1">
    <citation type="journal article" date="2011" name="Plasmid">
        <title>Streptomyces turgidiscabies Car8 contains a modular pathogenicity island that shares virulence genes with other actinobacterial plant pathogens.</title>
        <authorList>
            <person name="Huguet-Tapia J.C."/>
            <person name="Badger J.H."/>
            <person name="Loria R."/>
            <person name="Pettis G.S."/>
        </authorList>
    </citation>
    <scope>NUCLEOTIDE SEQUENCE [LARGE SCALE GENOMIC DNA]</scope>
    <source>
        <strain evidence="1 2">Car8</strain>
    </source>
</reference>
<sequence>MNFRTPLSALFPGTSGRLLTALVDHHAADADRPLTLDELSKDAAVTPSQMEAALFRLGLLGLIAPRRKGEAVRLVAGHLVWGALRQLNDLRDRVIDTVREQAQAHLHPLPDYLALTGAVIDGTASHAADVLELIVVAPAVAPADWQQDVAALVTQLSHDLGNVVVRHSAHDALEAEAMGGRSAVRVFPP</sequence>
<dbReference type="RefSeq" id="WP_006382031.1">
    <property type="nucleotide sequence ID" value="NZ_AEJB01000555.1"/>
</dbReference>
<evidence type="ECO:0000313" key="2">
    <source>
        <dbReference type="Proteomes" id="UP000010931"/>
    </source>
</evidence>
<proteinExistence type="predicted"/>
<dbReference type="PATRIC" id="fig|698760.3.peg.8056"/>
<keyword evidence="2" id="KW-1185">Reference proteome</keyword>
<evidence type="ECO:0000313" key="1">
    <source>
        <dbReference type="EMBL" id="ELP63029.1"/>
    </source>
</evidence>